<protein>
    <submittedName>
        <fullName evidence="4">8-oxo-dGTP diphosphatase</fullName>
    </submittedName>
</protein>
<keyword evidence="2" id="KW-0378">Hydrolase</keyword>
<dbReference type="InterPro" id="IPR014078">
    <property type="entry name" value="Nudix_YtkD"/>
</dbReference>
<dbReference type="InterPro" id="IPR000086">
    <property type="entry name" value="NUDIX_hydrolase_dom"/>
</dbReference>
<gene>
    <name evidence="4" type="ORF">SAMN05660462_00259</name>
</gene>
<evidence type="ECO:0000313" key="5">
    <source>
        <dbReference type="Proteomes" id="UP000198625"/>
    </source>
</evidence>
<reference evidence="4 5" key="1">
    <citation type="submission" date="2016-10" db="EMBL/GenBank/DDBJ databases">
        <authorList>
            <person name="de Groot N.N."/>
        </authorList>
    </citation>
    <scope>NUCLEOTIDE SEQUENCE [LARGE SCALE GENOMIC DNA]</scope>
    <source>
        <strain evidence="4 5">DSM 21650</strain>
    </source>
</reference>
<dbReference type="PANTHER" id="PTHR43736:SF1">
    <property type="entry name" value="DIHYDRONEOPTERIN TRIPHOSPHATE DIPHOSPHATASE"/>
    <property type="match status" value="1"/>
</dbReference>
<dbReference type="PROSITE" id="PS00893">
    <property type="entry name" value="NUDIX_BOX"/>
    <property type="match status" value="1"/>
</dbReference>
<dbReference type="GO" id="GO:0016787">
    <property type="term" value="F:hydrolase activity"/>
    <property type="evidence" value="ECO:0007669"/>
    <property type="project" value="UniProtKB-KW"/>
</dbReference>
<sequence>MLKVNFYELNTVEDSKLQFAVIMARYKDKWIFVRHKERLTWEIPGGHREENESINFTASRELTEETGAKNFIIIPVCIYSVARDETESFGQLFYSDVECLDELPNSEIDEIKFFDTIPESLTYPLIQPYLYKKIEEFYILWEEYDDSKKRI</sequence>
<accession>A0A1H3KNQ6</accession>
<feature type="domain" description="Nudix hydrolase" evidence="3">
    <location>
        <begin position="14"/>
        <end position="139"/>
    </location>
</feature>
<dbReference type="OrthoDB" id="9131041at2"/>
<evidence type="ECO:0000256" key="1">
    <source>
        <dbReference type="ARBA" id="ARBA00005582"/>
    </source>
</evidence>
<name>A0A1H3KNQ6_9FIRM</name>
<evidence type="ECO:0000313" key="4">
    <source>
        <dbReference type="EMBL" id="SDY53803.1"/>
    </source>
</evidence>
<comment type="similarity">
    <text evidence="1">Belongs to the Nudix hydrolase family.</text>
</comment>
<dbReference type="STRING" id="415015.SAMN05660462_00259"/>
<dbReference type="PROSITE" id="PS51462">
    <property type="entry name" value="NUDIX"/>
    <property type="match status" value="1"/>
</dbReference>
<evidence type="ECO:0000259" key="3">
    <source>
        <dbReference type="PROSITE" id="PS51462"/>
    </source>
</evidence>
<proteinExistence type="inferred from homology"/>
<dbReference type="Proteomes" id="UP000198625">
    <property type="component" value="Unassembled WGS sequence"/>
</dbReference>
<organism evidence="4 5">
    <name type="scientific">Proteiniborus ethanoligenes</name>
    <dbReference type="NCBI Taxonomy" id="415015"/>
    <lineage>
        <taxon>Bacteria</taxon>
        <taxon>Bacillati</taxon>
        <taxon>Bacillota</taxon>
        <taxon>Clostridia</taxon>
        <taxon>Eubacteriales</taxon>
        <taxon>Proteiniborus</taxon>
    </lineage>
</organism>
<dbReference type="AlphaFoldDB" id="A0A1H3KNQ6"/>
<dbReference type="Pfam" id="PF00293">
    <property type="entry name" value="NUDIX"/>
    <property type="match status" value="1"/>
</dbReference>
<dbReference type="SUPFAM" id="SSF55811">
    <property type="entry name" value="Nudix"/>
    <property type="match status" value="1"/>
</dbReference>
<dbReference type="InterPro" id="IPR015797">
    <property type="entry name" value="NUDIX_hydrolase-like_dom_sf"/>
</dbReference>
<dbReference type="EMBL" id="FNQE01000002">
    <property type="protein sequence ID" value="SDY53803.1"/>
    <property type="molecule type" value="Genomic_DNA"/>
</dbReference>
<dbReference type="RefSeq" id="WP_091726138.1">
    <property type="nucleotide sequence ID" value="NZ_FNQE01000002.1"/>
</dbReference>
<dbReference type="PANTHER" id="PTHR43736">
    <property type="entry name" value="ADP-RIBOSE PYROPHOSPHATASE"/>
    <property type="match status" value="1"/>
</dbReference>
<keyword evidence="5" id="KW-1185">Reference proteome</keyword>
<dbReference type="Gene3D" id="3.90.79.10">
    <property type="entry name" value="Nucleoside Triphosphate Pyrophosphohydrolase"/>
    <property type="match status" value="1"/>
</dbReference>
<evidence type="ECO:0000256" key="2">
    <source>
        <dbReference type="ARBA" id="ARBA00022801"/>
    </source>
</evidence>
<dbReference type="CDD" id="cd04665">
    <property type="entry name" value="NUDIX_RppH"/>
    <property type="match status" value="1"/>
</dbReference>
<dbReference type="InterPro" id="IPR020084">
    <property type="entry name" value="NUDIX_hydrolase_CS"/>
</dbReference>